<organism evidence="1">
    <name type="scientific">marine sediment metagenome</name>
    <dbReference type="NCBI Taxonomy" id="412755"/>
    <lineage>
        <taxon>unclassified sequences</taxon>
        <taxon>metagenomes</taxon>
        <taxon>ecological metagenomes</taxon>
    </lineage>
</organism>
<evidence type="ECO:0000313" key="1">
    <source>
        <dbReference type="EMBL" id="KKM07377.1"/>
    </source>
</evidence>
<dbReference type="AlphaFoldDB" id="A0A0F9HWA6"/>
<comment type="caution">
    <text evidence="1">The sequence shown here is derived from an EMBL/GenBank/DDBJ whole genome shotgun (WGS) entry which is preliminary data.</text>
</comment>
<feature type="non-terminal residue" evidence="1">
    <location>
        <position position="1"/>
    </location>
</feature>
<sequence length="64" mass="6661">FLAFNDPPVVITAPPTKVPPILLHSSCIEGPPFFLIAPATPPPKISWALAALTITSVSNSVISP</sequence>
<gene>
    <name evidence="1" type="ORF">LCGC14_1734580</name>
</gene>
<dbReference type="EMBL" id="LAZR01015785">
    <property type="protein sequence ID" value="KKM07377.1"/>
    <property type="molecule type" value="Genomic_DNA"/>
</dbReference>
<name>A0A0F9HWA6_9ZZZZ</name>
<proteinExistence type="predicted"/>
<accession>A0A0F9HWA6</accession>
<protein>
    <submittedName>
        <fullName evidence="1">Uncharacterized protein</fullName>
    </submittedName>
</protein>
<reference evidence="1" key="1">
    <citation type="journal article" date="2015" name="Nature">
        <title>Complex archaea that bridge the gap between prokaryotes and eukaryotes.</title>
        <authorList>
            <person name="Spang A."/>
            <person name="Saw J.H."/>
            <person name="Jorgensen S.L."/>
            <person name="Zaremba-Niedzwiedzka K."/>
            <person name="Martijn J."/>
            <person name="Lind A.E."/>
            <person name="van Eijk R."/>
            <person name="Schleper C."/>
            <person name="Guy L."/>
            <person name="Ettema T.J."/>
        </authorList>
    </citation>
    <scope>NUCLEOTIDE SEQUENCE</scope>
</reference>